<keyword evidence="9" id="KW-0472">Membrane</keyword>
<keyword evidence="5" id="KW-0547">Nucleotide-binding</keyword>
<organism evidence="11 12">
    <name type="scientific">Corynebacterium genitalium ATCC 33030</name>
    <dbReference type="NCBI Taxonomy" id="585529"/>
    <lineage>
        <taxon>Bacteria</taxon>
        <taxon>Bacillati</taxon>
        <taxon>Actinomycetota</taxon>
        <taxon>Actinomycetes</taxon>
        <taxon>Mycobacteriales</taxon>
        <taxon>Corynebacteriaceae</taxon>
        <taxon>Corynebacterium</taxon>
    </lineage>
</organism>
<name>D7WAW0_9CORY</name>
<evidence type="ECO:0000256" key="3">
    <source>
        <dbReference type="ARBA" id="ARBA00022475"/>
    </source>
</evidence>
<keyword evidence="7" id="KW-0408">Iron</keyword>
<evidence type="ECO:0000256" key="6">
    <source>
        <dbReference type="ARBA" id="ARBA00022840"/>
    </source>
</evidence>
<evidence type="ECO:0000256" key="8">
    <source>
        <dbReference type="ARBA" id="ARBA00023065"/>
    </source>
</evidence>
<feature type="domain" description="ABC transporter" evidence="10">
    <location>
        <begin position="23"/>
        <end position="265"/>
    </location>
</feature>
<keyword evidence="8" id="KW-0406">Ion transport</keyword>
<dbReference type="AlphaFoldDB" id="D7WAW0"/>
<evidence type="ECO:0000256" key="1">
    <source>
        <dbReference type="ARBA" id="ARBA00004202"/>
    </source>
</evidence>
<dbReference type="SUPFAM" id="SSF52540">
    <property type="entry name" value="P-loop containing nucleoside triphosphate hydrolases"/>
    <property type="match status" value="1"/>
</dbReference>
<keyword evidence="12" id="KW-1185">Reference proteome</keyword>
<evidence type="ECO:0000259" key="10">
    <source>
        <dbReference type="PROSITE" id="PS50893"/>
    </source>
</evidence>
<dbReference type="STRING" id="585529.HMPREF0291_10249"/>
<dbReference type="SMART" id="SM00382">
    <property type="entry name" value="AAA"/>
    <property type="match status" value="1"/>
</dbReference>
<keyword evidence="3" id="KW-1003">Cell membrane</keyword>
<evidence type="ECO:0000256" key="4">
    <source>
        <dbReference type="ARBA" id="ARBA00022496"/>
    </source>
</evidence>
<dbReference type="Gene3D" id="3.40.50.300">
    <property type="entry name" value="P-loop containing nucleotide triphosphate hydrolases"/>
    <property type="match status" value="1"/>
</dbReference>
<gene>
    <name evidence="11" type="ORF">HMPREF0291_10249</name>
</gene>
<evidence type="ECO:0000256" key="9">
    <source>
        <dbReference type="ARBA" id="ARBA00023136"/>
    </source>
</evidence>
<dbReference type="HOGENOM" id="CLU_000604_1_11_11"/>
<dbReference type="PROSITE" id="PS00211">
    <property type="entry name" value="ABC_TRANSPORTER_1"/>
    <property type="match status" value="1"/>
</dbReference>
<evidence type="ECO:0000256" key="5">
    <source>
        <dbReference type="ARBA" id="ARBA00022741"/>
    </source>
</evidence>
<dbReference type="InterPro" id="IPR003439">
    <property type="entry name" value="ABC_transporter-like_ATP-bd"/>
</dbReference>
<sequence length="286" mass="30274">MEPRPLARDATIQKESKEMNSKTRTADALVAQGIRVGYGDGAEVLHGIDLTARAGEVTTLIGPNGCGKSTLLKAMSKLLVPSAGMVHVDGVDIHSLSAREAARRVALLPQHPSAPGGLYVGELVARGRHPHQARMAGPSAADHEAIARACEATGISDLLERDIDALSGGQRQRVWLAMTLAQDTSVLLLDEPTTFLDPAHAIDMLSLAREQARGGKAVVMVLHDLMLAGMFSDRMMVMRDGAIVAHGTPEQALTAEVLAQAYGLRAEVWDDPAGVAPVIVPRGTVR</sequence>
<accession>D7WAW0</accession>
<dbReference type="EMBL" id="ACLJ02000001">
    <property type="protein sequence ID" value="EFK54991.1"/>
    <property type="molecule type" value="Genomic_DNA"/>
</dbReference>
<dbReference type="FunFam" id="3.40.50.300:FF:000134">
    <property type="entry name" value="Iron-enterobactin ABC transporter ATP-binding protein"/>
    <property type="match status" value="1"/>
</dbReference>
<dbReference type="PANTHER" id="PTHR42771:SF2">
    <property type="entry name" value="IRON(3+)-HYDROXAMATE IMPORT ATP-BINDING PROTEIN FHUC"/>
    <property type="match status" value="1"/>
</dbReference>
<proteinExistence type="predicted"/>
<dbReference type="CDD" id="cd03214">
    <property type="entry name" value="ABC_Iron-Siderophores_B12_Hemin"/>
    <property type="match status" value="1"/>
</dbReference>
<dbReference type="GO" id="GO:0006826">
    <property type="term" value="P:iron ion transport"/>
    <property type="evidence" value="ECO:0007669"/>
    <property type="project" value="UniProtKB-KW"/>
</dbReference>
<dbReference type="InterPro" id="IPR051535">
    <property type="entry name" value="Siderophore_ABC-ATPase"/>
</dbReference>
<comment type="caution">
    <text evidence="11">The sequence shown here is derived from an EMBL/GenBank/DDBJ whole genome shotgun (WGS) entry which is preliminary data.</text>
</comment>
<evidence type="ECO:0000313" key="12">
    <source>
        <dbReference type="Proteomes" id="UP000004208"/>
    </source>
</evidence>
<dbReference type="Pfam" id="PF00005">
    <property type="entry name" value="ABC_tran"/>
    <property type="match status" value="1"/>
</dbReference>
<evidence type="ECO:0000313" key="11">
    <source>
        <dbReference type="EMBL" id="EFK54991.1"/>
    </source>
</evidence>
<evidence type="ECO:0000256" key="7">
    <source>
        <dbReference type="ARBA" id="ARBA00023004"/>
    </source>
</evidence>
<dbReference type="PROSITE" id="PS50893">
    <property type="entry name" value="ABC_TRANSPORTER_2"/>
    <property type="match status" value="1"/>
</dbReference>
<keyword evidence="2" id="KW-0813">Transport</keyword>
<dbReference type="InterPro" id="IPR017871">
    <property type="entry name" value="ABC_transporter-like_CS"/>
</dbReference>
<dbReference type="eggNOG" id="COG1120">
    <property type="taxonomic scope" value="Bacteria"/>
</dbReference>
<dbReference type="GO" id="GO:0005886">
    <property type="term" value="C:plasma membrane"/>
    <property type="evidence" value="ECO:0007669"/>
    <property type="project" value="UniProtKB-SubCell"/>
</dbReference>
<dbReference type="GO" id="GO:0005524">
    <property type="term" value="F:ATP binding"/>
    <property type="evidence" value="ECO:0007669"/>
    <property type="project" value="UniProtKB-KW"/>
</dbReference>
<dbReference type="InterPro" id="IPR003593">
    <property type="entry name" value="AAA+_ATPase"/>
</dbReference>
<dbReference type="Proteomes" id="UP000004208">
    <property type="component" value="Unassembled WGS sequence"/>
</dbReference>
<reference evidence="11" key="1">
    <citation type="submission" date="2010-06" db="EMBL/GenBank/DDBJ databases">
        <authorList>
            <person name="Muzny D."/>
            <person name="Qin X."/>
            <person name="Buhay C."/>
            <person name="Dugan-Rocha S."/>
            <person name="Ding Y."/>
            <person name="Chen G."/>
            <person name="Hawes A."/>
            <person name="Holder M."/>
            <person name="Jhangiani S."/>
            <person name="Johnson A."/>
            <person name="Khan Z."/>
            <person name="Li Z."/>
            <person name="Liu W."/>
            <person name="Liu X."/>
            <person name="Perez L."/>
            <person name="Shen H."/>
            <person name="Wang Q."/>
            <person name="Watt J."/>
            <person name="Xi L."/>
            <person name="Xin Y."/>
            <person name="Zhou J."/>
            <person name="Deng J."/>
            <person name="Jiang H."/>
            <person name="Liu Y."/>
            <person name="Qu J."/>
            <person name="Song X.-Z."/>
            <person name="Zhang L."/>
            <person name="Villasana D."/>
            <person name="Johnson A."/>
            <person name="Liu J."/>
            <person name="Liyanage D."/>
            <person name="Lorensuhewa L."/>
            <person name="Robinson T."/>
            <person name="Song A."/>
            <person name="Song B.-B."/>
            <person name="Dinh H."/>
            <person name="Thornton R."/>
            <person name="Coyle M."/>
            <person name="Francisco L."/>
            <person name="Jackson L."/>
            <person name="Javaid M."/>
            <person name="Korchina V."/>
            <person name="Kovar C."/>
            <person name="Mata R."/>
            <person name="Mathew T."/>
            <person name="Ngo R."/>
            <person name="Nguyen L."/>
            <person name="Nguyen N."/>
            <person name="Okwuonu G."/>
            <person name="Ongeri F."/>
            <person name="Pham C."/>
            <person name="Simmons D."/>
            <person name="Wilczek-Boney K."/>
            <person name="Hale W."/>
            <person name="Jakkamsetti A."/>
            <person name="Pham P."/>
            <person name="Ruth R."/>
            <person name="San Lucas F."/>
            <person name="Warren J."/>
            <person name="Zhang J."/>
            <person name="Zhao Z."/>
            <person name="Zhou C."/>
            <person name="Zhu D."/>
            <person name="Lee S."/>
            <person name="Bess C."/>
            <person name="Blankenburg K."/>
            <person name="Forbes L."/>
            <person name="Fu Q."/>
            <person name="Gubbala S."/>
            <person name="Hirani K."/>
            <person name="Jayaseelan J.C."/>
            <person name="Lara F."/>
            <person name="Munidasa M."/>
            <person name="Palculict T."/>
            <person name="Patil S."/>
            <person name="Pu L.-L."/>
            <person name="Saada N."/>
            <person name="Tang L."/>
            <person name="Weissenberger G."/>
            <person name="Zhu Y."/>
            <person name="Hemphill L."/>
            <person name="Shang Y."/>
            <person name="Youmans B."/>
            <person name="Ayvaz T."/>
            <person name="Ross M."/>
            <person name="Santibanez J."/>
            <person name="Aqrawi P."/>
            <person name="Gross S."/>
            <person name="Joshi V."/>
            <person name="Fowler G."/>
            <person name="Nazareth L."/>
            <person name="Reid J."/>
            <person name="Worley K."/>
            <person name="Petrosino J."/>
            <person name="Highlander S."/>
            <person name="Gibbs R."/>
        </authorList>
    </citation>
    <scope>NUCLEOTIDE SEQUENCE [LARGE SCALE GENOMIC DNA]</scope>
    <source>
        <strain evidence="11">ATCC 33030</strain>
    </source>
</reference>
<keyword evidence="6 11" id="KW-0067">ATP-binding</keyword>
<dbReference type="InterPro" id="IPR027417">
    <property type="entry name" value="P-loop_NTPase"/>
</dbReference>
<keyword evidence="4" id="KW-0410">Iron transport</keyword>
<protein>
    <submittedName>
        <fullName evidence="11">ABC transporter, ATP-binding protein</fullName>
    </submittedName>
</protein>
<comment type="subcellular location">
    <subcellularLocation>
        <location evidence="1">Cell membrane</location>
        <topology evidence="1">Peripheral membrane protein</topology>
    </subcellularLocation>
</comment>
<dbReference type="GO" id="GO:0016887">
    <property type="term" value="F:ATP hydrolysis activity"/>
    <property type="evidence" value="ECO:0007669"/>
    <property type="project" value="InterPro"/>
</dbReference>
<dbReference type="PANTHER" id="PTHR42771">
    <property type="entry name" value="IRON(3+)-HYDROXAMATE IMPORT ATP-BINDING PROTEIN FHUC"/>
    <property type="match status" value="1"/>
</dbReference>
<evidence type="ECO:0000256" key="2">
    <source>
        <dbReference type="ARBA" id="ARBA00022448"/>
    </source>
</evidence>